<reference evidence="1" key="1">
    <citation type="submission" date="2025-08" db="UniProtKB">
        <authorList>
            <consortium name="Ensembl"/>
        </authorList>
    </citation>
    <scope>IDENTIFICATION</scope>
</reference>
<dbReference type="SUPFAM" id="SSF51735">
    <property type="entry name" value="NAD(P)-binding Rossmann-fold domains"/>
    <property type="match status" value="1"/>
</dbReference>
<protein>
    <recommendedName>
        <fullName evidence="3">C-factor</fullName>
    </recommendedName>
</protein>
<dbReference type="OMA" id="SGMLIDW"/>
<evidence type="ECO:0000313" key="1">
    <source>
        <dbReference type="Ensembl" id="ENSSPUP00000012956.1"/>
    </source>
</evidence>
<dbReference type="Ensembl" id="ENSSPUT00000013819.1">
    <property type="protein sequence ID" value="ENSSPUP00000012956.1"/>
    <property type="gene ID" value="ENSSPUG00000009981.1"/>
</dbReference>
<dbReference type="Pfam" id="PF00106">
    <property type="entry name" value="adh_short"/>
    <property type="match status" value="1"/>
</dbReference>
<evidence type="ECO:0008006" key="3">
    <source>
        <dbReference type="Google" id="ProtNLM"/>
    </source>
</evidence>
<dbReference type="GO" id="GO:0016491">
    <property type="term" value="F:oxidoreductase activity"/>
    <property type="evidence" value="ECO:0007669"/>
    <property type="project" value="TreeGrafter"/>
</dbReference>
<keyword evidence="2" id="KW-1185">Reference proteome</keyword>
<dbReference type="InterPro" id="IPR036291">
    <property type="entry name" value="NAD(P)-bd_dom_sf"/>
</dbReference>
<organism evidence="1 2">
    <name type="scientific">Sphenodon punctatus</name>
    <name type="common">Tuatara</name>
    <name type="synonym">Hatteria punctata</name>
    <dbReference type="NCBI Taxonomy" id="8508"/>
    <lineage>
        <taxon>Eukaryota</taxon>
        <taxon>Metazoa</taxon>
        <taxon>Chordata</taxon>
        <taxon>Craniata</taxon>
        <taxon>Vertebrata</taxon>
        <taxon>Euteleostomi</taxon>
        <taxon>Lepidosauria</taxon>
        <taxon>Sphenodontia</taxon>
        <taxon>Sphenodontidae</taxon>
        <taxon>Sphenodon</taxon>
    </lineage>
</organism>
<evidence type="ECO:0000313" key="2">
    <source>
        <dbReference type="Proteomes" id="UP000694392"/>
    </source>
</evidence>
<dbReference type="Gene3D" id="3.40.50.720">
    <property type="entry name" value="NAD(P)-binding Rossmann-like Domain"/>
    <property type="match status" value="1"/>
</dbReference>
<dbReference type="InterPro" id="IPR051468">
    <property type="entry name" value="Fungal_SecMetab_SDRs"/>
</dbReference>
<accession>A0A8D0GZM7</accession>
<dbReference type="InterPro" id="IPR002347">
    <property type="entry name" value="SDR_fam"/>
</dbReference>
<dbReference type="Proteomes" id="UP000694392">
    <property type="component" value="Unplaced"/>
</dbReference>
<dbReference type="AlphaFoldDB" id="A0A8D0GZM7"/>
<dbReference type="PANTHER" id="PTHR43544">
    <property type="entry name" value="SHORT-CHAIN DEHYDROGENASE/REDUCTASE"/>
    <property type="match status" value="1"/>
</dbReference>
<dbReference type="PANTHER" id="PTHR43544:SF33">
    <property type="entry name" value="C-FACTOR"/>
    <property type="match status" value="1"/>
</dbReference>
<dbReference type="PRINTS" id="PR00081">
    <property type="entry name" value="GDHRDH"/>
</dbReference>
<sequence length="157" mass="16923">MPASTLESATQEDMLSVYNINVVGPMLVTQAFLPLLKKAAQGSKQKSLSCSKAAIINISTIGSSIGNPPNMATFPVISYRCSKTALNMLTRCQSLGYKDDGILCTAIHPGWVKTELGTDKADLTVDQSVRGILKVLSHLSEKQNGIVVDWEGRTVPW</sequence>
<proteinExistence type="predicted"/>
<name>A0A8D0GZM7_SPHPU</name>
<dbReference type="GeneTree" id="ENSGT00940000163363"/>
<dbReference type="GO" id="GO:0005737">
    <property type="term" value="C:cytoplasm"/>
    <property type="evidence" value="ECO:0007669"/>
    <property type="project" value="TreeGrafter"/>
</dbReference>
<reference evidence="1" key="2">
    <citation type="submission" date="2025-09" db="UniProtKB">
        <authorList>
            <consortium name="Ensembl"/>
        </authorList>
    </citation>
    <scope>IDENTIFICATION</scope>
</reference>